<proteinExistence type="inferred from homology"/>
<dbReference type="PROSITE" id="PS00162">
    <property type="entry name" value="ALPHA_CA_1"/>
    <property type="match status" value="1"/>
</dbReference>
<dbReference type="GO" id="GO:0004089">
    <property type="term" value="F:carbonate dehydratase activity"/>
    <property type="evidence" value="ECO:0007669"/>
    <property type="project" value="UniProtKB-UniRule"/>
</dbReference>
<keyword evidence="6 9" id="KW-0862">Zinc</keyword>
<comment type="function">
    <text evidence="2 9">Reversible hydration of carbon dioxide.</text>
</comment>
<dbReference type="InterPro" id="IPR023561">
    <property type="entry name" value="Carbonic_anhydrase_a-class"/>
</dbReference>
<dbReference type="OrthoDB" id="429145at2759"/>
<evidence type="ECO:0000256" key="5">
    <source>
        <dbReference type="ARBA" id="ARBA00022723"/>
    </source>
</evidence>
<dbReference type="PANTHER" id="PTHR18952:SF265">
    <property type="entry name" value="CARBONIC ANHYDRASE"/>
    <property type="match status" value="1"/>
</dbReference>
<evidence type="ECO:0000256" key="6">
    <source>
        <dbReference type="ARBA" id="ARBA00022833"/>
    </source>
</evidence>
<comment type="catalytic activity">
    <reaction evidence="8 9">
        <text>hydrogencarbonate + H(+) = CO2 + H2O</text>
        <dbReference type="Rhea" id="RHEA:10748"/>
        <dbReference type="ChEBI" id="CHEBI:15377"/>
        <dbReference type="ChEBI" id="CHEBI:15378"/>
        <dbReference type="ChEBI" id="CHEBI:16526"/>
        <dbReference type="ChEBI" id="CHEBI:17544"/>
        <dbReference type="EC" id="4.2.1.1"/>
    </reaction>
</comment>
<evidence type="ECO:0000256" key="2">
    <source>
        <dbReference type="ARBA" id="ARBA00002904"/>
    </source>
</evidence>
<dbReference type="Gene3D" id="3.10.200.10">
    <property type="entry name" value="Alpha carbonic anhydrase"/>
    <property type="match status" value="1"/>
</dbReference>
<feature type="domain" description="Alpha-carbonic anhydrase" evidence="11">
    <location>
        <begin position="33"/>
        <end position="263"/>
    </location>
</feature>
<gene>
    <name evidence="12" type="ORF">K504DRAFT_379219</name>
</gene>
<evidence type="ECO:0000259" key="11">
    <source>
        <dbReference type="PROSITE" id="PS51144"/>
    </source>
</evidence>
<organism evidence="12 13">
    <name type="scientific">Pleomassaria siparia CBS 279.74</name>
    <dbReference type="NCBI Taxonomy" id="1314801"/>
    <lineage>
        <taxon>Eukaryota</taxon>
        <taxon>Fungi</taxon>
        <taxon>Dikarya</taxon>
        <taxon>Ascomycota</taxon>
        <taxon>Pezizomycotina</taxon>
        <taxon>Dothideomycetes</taxon>
        <taxon>Pleosporomycetidae</taxon>
        <taxon>Pleosporales</taxon>
        <taxon>Pleomassariaceae</taxon>
        <taxon>Pleomassaria</taxon>
    </lineage>
</organism>
<protein>
    <recommendedName>
        <fullName evidence="4 9">Carbonic anhydrase</fullName>
        <ecNumber evidence="4 9">4.2.1.1</ecNumber>
    </recommendedName>
</protein>
<keyword evidence="5 9" id="KW-0479">Metal-binding</keyword>
<dbReference type="InterPro" id="IPR001148">
    <property type="entry name" value="CA_dom"/>
</dbReference>
<dbReference type="InterPro" id="IPR041891">
    <property type="entry name" value="Alpha_CA_prokaryot-like"/>
</dbReference>
<evidence type="ECO:0000256" key="1">
    <source>
        <dbReference type="ARBA" id="ARBA00001947"/>
    </source>
</evidence>
<dbReference type="SMART" id="SM01057">
    <property type="entry name" value="Carb_anhydrase"/>
    <property type="match status" value="1"/>
</dbReference>
<dbReference type="SUPFAM" id="SSF51069">
    <property type="entry name" value="Carbonic anhydrase"/>
    <property type="match status" value="1"/>
</dbReference>
<evidence type="ECO:0000256" key="7">
    <source>
        <dbReference type="ARBA" id="ARBA00023239"/>
    </source>
</evidence>
<evidence type="ECO:0000256" key="3">
    <source>
        <dbReference type="ARBA" id="ARBA00010718"/>
    </source>
</evidence>
<evidence type="ECO:0000313" key="12">
    <source>
        <dbReference type="EMBL" id="KAF2709747.1"/>
    </source>
</evidence>
<dbReference type="InterPro" id="IPR018338">
    <property type="entry name" value="Carbonic_anhydrase_a-class_CS"/>
</dbReference>
<dbReference type="EMBL" id="MU005770">
    <property type="protein sequence ID" value="KAF2709747.1"/>
    <property type="molecule type" value="Genomic_DNA"/>
</dbReference>
<dbReference type="PROSITE" id="PS51144">
    <property type="entry name" value="ALPHA_CA_2"/>
    <property type="match status" value="1"/>
</dbReference>
<dbReference type="Proteomes" id="UP000799428">
    <property type="component" value="Unassembled WGS sequence"/>
</dbReference>
<keyword evidence="7 9" id="KW-0456">Lyase</keyword>
<dbReference type="EC" id="4.2.1.1" evidence="4 9"/>
<comment type="similarity">
    <text evidence="3 9">Belongs to the alpha-carbonic anhydrase family.</text>
</comment>
<dbReference type="AlphaFoldDB" id="A0A6G1KBK8"/>
<dbReference type="InterPro" id="IPR036398">
    <property type="entry name" value="CA_dom_sf"/>
</dbReference>
<sequence length="321" mass="34538">MLLKTLLIAGTASATCLHNLSRFKRAEGEVKVGTFGYDGLIGPLNWASLAEENQVCKSGKTQSPINILDAEVTLATEKPTLDIPEQKVEFENLGTTIEVVVNGTTKFGGTDFRLKQFHMHTPSEHRINDEYYPLEVHMVHEGVSDTSSLAVISILFQLSTGASNPLLSGLQPHLKAIAEPGTKTEIESLDFASVIEHVQTTGLFQYNGSLTTPPCAEGITFLIAKQPLDIDVATYNEIKSIVKFNSRYSQNKLGEANLIDVASKAGTAEQFDAPTAVAKAATEDEAAAAAEPEPTPTKGQTVTISELHGKPTHLVGVVVRR</sequence>
<keyword evidence="13" id="KW-1185">Reference proteome</keyword>
<comment type="cofactor">
    <cofactor evidence="1 9">
        <name>Zn(2+)</name>
        <dbReference type="ChEBI" id="CHEBI:29105"/>
    </cofactor>
</comment>
<evidence type="ECO:0000256" key="9">
    <source>
        <dbReference type="RuleBase" id="RU367011"/>
    </source>
</evidence>
<dbReference type="GO" id="GO:0008270">
    <property type="term" value="F:zinc ion binding"/>
    <property type="evidence" value="ECO:0007669"/>
    <property type="project" value="UniProtKB-UniRule"/>
</dbReference>
<feature type="region of interest" description="Disordered" evidence="10">
    <location>
        <begin position="282"/>
        <end position="301"/>
    </location>
</feature>
<name>A0A6G1KBK8_9PLEO</name>
<dbReference type="Pfam" id="PF00194">
    <property type="entry name" value="Carb_anhydrase"/>
    <property type="match status" value="1"/>
</dbReference>
<accession>A0A6G1KBK8</accession>
<evidence type="ECO:0000256" key="8">
    <source>
        <dbReference type="ARBA" id="ARBA00048348"/>
    </source>
</evidence>
<reference evidence="12" key="1">
    <citation type="journal article" date="2020" name="Stud. Mycol.">
        <title>101 Dothideomycetes genomes: a test case for predicting lifestyles and emergence of pathogens.</title>
        <authorList>
            <person name="Haridas S."/>
            <person name="Albert R."/>
            <person name="Binder M."/>
            <person name="Bloem J."/>
            <person name="Labutti K."/>
            <person name="Salamov A."/>
            <person name="Andreopoulos B."/>
            <person name="Baker S."/>
            <person name="Barry K."/>
            <person name="Bills G."/>
            <person name="Bluhm B."/>
            <person name="Cannon C."/>
            <person name="Castanera R."/>
            <person name="Culley D."/>
            <person name="Daum C."/>
            <person name="Ezra D."/>
            <person name="Gonzalez J."/>
            <person name="Henrissat B."/>
            <person name="Kuo A."/>
            <person name="Liang C."/>
            <person name="Lipzen A."/>
            <person name="Lutzoni F."/>
            <person name="Magnuson J."/>
            <person name="Mondo S."/>
            <person name="Nolan M."/>
            <person name="Ohm R."/>
            <person name="Pangilinan J."/>
            <person name="Park H.-J."/>
            <person name="Ramirez L."/>
            <person name="Alfaro M."/>
            <person name="Sun H."/>
            <person name="Tritt A."/>
            <person name="Yoshinaga Y."/>
            <person name="Zwiers L.-H."/>
            <person name="Turgeon B."/>
            <person name="Goodwin S."/>
            <person name="Spatafora J."/>
            <person name="Crous P."/>
            <person name="Grigoriev I."/>
        </authorList>
    </citation>
    <scope>NUCLEOTIDE SEQUENCE</scope>
    <source>
        <strain evidence="12">CBS 279.74</strain>
    </source>
</reference>
<evidence type="ECO:0000313" key="13">
    <source>
        <dbReference type="Proteomes" id="UP000799428"/>
    </source>
</evidence>
<dbReference type="CDD" id="cd03124">
    <property type="entry name" value="alpha_CA_prokaryotic_like"/>
    <property type="match status" value="1"/>
</dbReference>
<evidence type="ECO:0000256" key="10">
    <source>
        <dbReference type="SAM" id="MobiDB-lite"/>
    </source>
</evidence>
<dbReference type="PANTHER" id="PTHR18952">
    <property type="entry name" value="CARBONIC ANHYDRASE"/>
    <property type="match status" value="1"/>
</dbReference>
<evidence type="ECO:0000256" key="4">
    <source>
        <dbReference type="ARBA" id="ARBA00012925"/>
    </source>
</evidence>